<dbReference type="PANTHER" id="PTHR43818:SF5">
    <property type="entry name" value="OXIDOREDUCTASE FAMILY PROTEIN"/>
    <property type="match status" value="1"/>
</dbReference>
<dbReference type="InterPro" id="IPR043906">
    <property type="entry name" value="Gfo/Idh/MocA_OxRdtase_bact_C"/>
</dbReference>
<dbReference type="RefSeq" id="WP_113962429.1">
    <property type="nucleotide sequence ID" value="NZ_QNRR01000024.1"/>
</dbReference>
<name>A0A366H061_9BACT</name>
<sequence length="431" mass="47574">MSTPTRRDFLHATALASTALAMPSLYAQGASNRIRLGIIGPGGMGTNHLKNLVRNPEVEITWVCDVDAKRLEAATKLAQGDAAKPPRTTADMRKVLEDASVDAVLIATPDHWHAPATILALNAGKHVYVEKPCSHNLREGRLMIEAAQKAKKVVQVGTQSRSTEHVQQAMAKLHGGAIGEVLSAKVWNSQFRRNIGHVKPSEPPAELDFDTWIGPAPKVPYQSNMLPGAWRWFHAFGEGDIGNDGVHDLDLGRWGLGMDTHPTRIAALGGKYFHDDDQQWPDTQSVLFEYDLGGGKKRLLSFEQRLWSDYHQEGFENGDAFYGTNGYMILGKNGGWKIYDKKDKLREEAKGSPDLLAHHRNFIECIRSGAVPAADIQEGHLSASLCHLANIATRTGKMIEFDPKAERITNDAEANKMLAREYRNHWGTPVG</sequence>
<reference evidence="3 4" key="1">
    <citation type="submission" date="2018-06" db="EMBL/GenBank/DDBJ databases">
        <title>Genomic Encyclopedia of Type Strains, Phase IV (KMG-IV): sequencing the most valuable type-strain genomes for metagenomic binning, comparative biology and taxonomic classification.</title>
        <authorList>
            <person name="Goeker M."/>
        </authorList>
    </citation>
    <scope>NUCLEOTIDE SEQUENCE [LARGE SCALE GENOMIC DNA]</scope>
    <source>
        <strain evidence="3 4">DSM 25532</strain>
    </source>
</reference>
<evidence type="ECO:0000313" key="4">
    <source>
        <dbReference type="Proteomes" id="UP000253426"/>
    </source>
</evidence>
<protein>
    <submittedName>
        <fullName evidence="3">Putative dehydrogenase</fullName>
    </submittedName>
</protein>
<keyword evidence="4" id="KW-1185">Reference proteome</keyword>
<organism evidence="3 4">
    <name type="scientific">Roseimicrobium gellanilyticum</name>
    <dbReference type="NCBI Taxonomy" id="748857"/>
    <lineage>
        <taxon>Bacteria</taxon>
        <taxon>Pseudomonadati</taxon>
        <taxon>Verrucomicrobiota</taxon>
        <taxon>Verrucomicrobiia</taxon>
        <taxon>Verrucomicrobiales</taxon>
        <taxon>Verrucomicrobiaceae</taxon>
        <taxon>Roseimicrobium</taxon>
    </lineage>
</organism>
<dbReference type="SUPFAM" id="SSF55347">
    <property type="entry name" value="Glyceraldehyde-3-phosphate dehydrogenase-like, C-terminal domain"/>
    <property type="match status" value="1"/>
</dbReference>
<accession>A0A366H061</accession>
<dbReference type="Proteomes" id="UP000253426">
    <property type="component" value="Unassembled WGS sequence"/>
</dbReference>
<gene>
    <name evidence="3" type="ORF">DES53_12421</name>
</gene>
<dbReference type="InterPro" id="IPR036291">
    <property type="entry name" value="NAD(P)-bd_dom_sf"/>
</dbReference>
<feature type="domain" description="Gfo/Idh/MocA-like oxidoreductase bacterial type C-terminal" evidence="2">
    <location>
        <begin position="197"/>
        <end position="426"/>
    </location>
</feature>
<evidence type="ECO:0000259" key="2">
    <source>
        <dbReference type="Pfam" id="PF19051"/>
    </source>
</evidence>
<dbReference type="InterPro" id="IPR000683">
    <property type="entry name" value="Gfo/Idh/MocA-like_OxRdtase_N"/>
</dbReference>
<dbReference type="Pfam" id="PF01408">
    <property type="entry name" value="GFO_IDH_MocA"/>
    <property type="match status" value="1"/>
</dbReference>
<dbReference type="Gene3D" id="3.40.50.720">
    <property type="entry name" value="NAD(P)-binding Rossmann-like Domain"/>
    <property type="match status" value="1"/>
</dbReference>
<feature type="domain" description="Gfo/Idh/MocA-like oxidoreductase N-terminal" evidence="1">
    <location>
        <begin position="34"/>
        <end position="157"/>
    </location>
</feature>
<dbReference type="InterPro" id="IPR050463">
    <property type="entry name" value="Gfo/Idh/MocA_oxidrdct_glycsds"/>
</dbReference>
<proteinExistence type="predicted"/>
<dbReference type="EMBL" id="QNRR01000024">
    <property type="protein sequence ID" value="RBP35221.1"/>
    <property type="molecule type" value="Genomic_DNA"/>
</dbReference>
<dbReference type="OrthoDB" id="9792935at2"/>
<dbReference type="PROSITE" id="PS51318">
    <property type="entry name" value="TAT"/>
    <property type="match status" value="1"/>
</dbReference>
<dbReference type="InterPro" id="IPR006311">
    <property type="entry name" value="TAT_signal"/>
</dbReference>
<evidence type="ECO:0000259" key="1">
    <source>
        <dbReference type="Pfam" id="PF01408"/>
    </source>
</evidence>
<comment type="caution">
    <text evidence="3">The sequence shown here is derived from an EMBL/GenBank/DDBJ whole genome shotgun (WGS) entry which is preliminary data.</text>
</comment>
<dbReference type="AlphaFoldDB" id="A0A366H061"/>
<dbReference type="SUPFAM" id="SSF51735">
    <property type="entry name" value="NAD(P)-binding Rossmann-fold domains"/>
    <property type="match status" value="1"/>
</dbReference>
<dbReference type="GO" id="GO:0000166">
    <property type="term" value="F:nucleotide binding"/>
    <property type="evidence" value="ECO:0007669"/>
    <property type="project" value="InterPro"/>
</dbReference>
<dbReference type="Pfam" id="PF19051">
    <property type="entry name" value="GFO_IDH_MocA_C2"/>
    <property type="match status" value="1"/>
</dbReference>
<evidence type="ECO:0000313" key="3">
    <source>
        <dbReference type="EMBL" id="RBP35221.1"/>
    </source>
</evidence>
<dbReference type="PANTHER" id="PTHR43818">
    <property type="entry name" value="BCDNA.GH03377"/>
    <property type="match status" value="1"/>
</dbReference>
<dbReference type="Gene3D" id="3.30.360.10">
    <property type="entry name" value="Dihydrodipicolinate Reductase, domain 2"/>
    <property type="match status" value="1"/>
</dbReference>